<dbReference type="Proteomes" id="UP000094197">
    <property type="component" value="Chromosome 1"/>
</dbReference>
<gene>
    <name evidence="1" type="ORF">A0128_10680</name>
</gene>
<evidence type="ECO:0000313" key="1">
    <source>
        <dbReference type="EMBL" id="AOP34272.1"/>
    </source>
</evidence>
<dbReference type="AlphaFoldDB" id="A0A1D7UXF9"/>
<proteinExistence type="predicted"/>
<dbReference type="KEGG" id="laj:A0128_10680"/>
<dbReference type="EMBL" id="CP015217">
    <property type="protein sequence ID" value="AOP34272.1"/>
    <property type="molecule type" value="Genomic_DNA"/>
</dbReference>
<protein>
    <submittedName>
        <fullName evidence="1">Uncharacterized protein</fullName>
    </submittedName>
</protein>
<sequence length="131" mass="15227">MRKELSEKVKFPKTELELLPAHSGLLSYSDVMRAVRLISLPEEKLAKQIVFASVVGALRGFQERELKPFHTNHKYIFGELSSEILNTVKDVGSIDRISNEERIKILKDAFEFGIQKVYHLEWKLYTSKEIY</sequence>
<keyword evidence="2" id="KW-1185">Reference proteome</keyword>
<name>A0A1D7UXF9_9LEPT</name>
<organism evidence="1 2">
    <name type="scientific">Leptospira tipperaryensis</name>
    <dbReference type="NCBI Taxonomy" id="2564040"/>
    <lineage>
        <taxon>Bacteria</taxon>
        <taxon>Pseudomonadati</taxon>
        <taxon>Spirochaetota</taxon>
        <taxon>Spirochaetia</taxon>
        <taxon>Leptospirales</taxon>
        <taxon>Leptospiraceae</taxon>
        <taxon>Leptospira</taxon>
    </lineage>
</organism>
<accession>A0A1D7UXF9</accession>
<dbReference type="RefSeq" id="WP_069607499.1">
    <property type="nucleotide sequence ID" value="NZ_CP015217.1"/>
</dbReference>
<dbReference type="OrthoDB" id="329005at2"/>
<dbReference type="NCBIfam" id="NF047777">
    <property type="entry name" value="LIC_11502_fam"/>
    <property type="match status" value="1"/>
</dbReference>
<reference evidence="1 2" key="1">
    <citation type="submission" date="2016-04" db="EMBL/GenBank/DDBJ databases">
        <title>Complete genome seqeunce of Leptospira alstonii serovar Room22.</title>
        <authorList>
            <person name="Nally J.E."/>
            <person name="Bayles D.O."/>
            <person name="Hurley D."/>
            <person name="Fanning S."/>
            <person name="McMahon B.J."/>
            <person name="Arent Z."/>
        </authorList>
    </citation>
    <scope>NUCLEOTIDE SEQUENCE [LARGE SCALE GENOMIC DNA]</scope>
    <source>
        <strain evidence="1 2">GWTS #1</strain>
    </source>
</reference>
<evidence type="ECO:0000313" key="2">
    <source>
        <dbReference type="Proteomes" id="UP000094197"/>
    </source>
</evidence>